<feature type="transmembrane region" description="Helical" evidence="8">
    <location>
        <begin position="174"/>
        <end position="199"/>
    </location>
</feature>
<dbReference type="Proteomes" id="UP000062255">
    <property type="component" value="Chromosome"/>
</dbReference>
<dbReference type="OrthoDB" id="9768329at2"/>
<feature type="transmembrane region" description="Helical" evidence="8">
    <location>
        <begin position="280"/>
        <end position="301"/>
    </location>
</feature>
<reference evidence="10 11" key="1">
    <citation type="submission" date="2015-07" db="EMBL/GenBank/DDBJ databases">
        <title>Complete genome sequence of Mycobacterium goodii X7B, a facultative thermophilic biodesulfurizing bacterium.</title>
        <authorList>
            <person name="Yu B."/>
            <person name="Li F."/>
            <person name="Xu P."/>
        </authorList>
    </citation>
    <scope>NUCLEOTIDE SEQUENCE [LARGE SCALE GENOMIC DNA]</scope>
    <source>
        <strain evidence="10 11">X7B</strain>
    </source>
</reference>
<dbReference type="RefSeq" id="WP_049743104.1">
    <property type="nucleotide sequence ID" value="NZ_CP012150.1"/>
</dbReference>
<evidence type="ECO:0000313" key="11">
    <source>
        <dbReference type="Proteomes" id="UP000062255"/>
    </source>
</evidence>
<feature type="transmembrane region" description="Helical" evidence="8">
    <location>
        <begin position="85"/>
        <end position="106"/>
    </location>
</feature>
<feature type="transmembrane region" description="Helical" evidence="8">
    <location>
        <begin position="484"/>
        <end position="508"/>
    </location>
</feature>
<dbReference type="EMBL" id="CP012150">
    <property type="protein sequence ID" value="AKS30701.1"/>
    <property type="molecule type" value="Genomic_DNA"/>
</dbReference>
<dbReference type="NCBIfam" id="NF009308">
    <property type="entry name" value="PRK12665.1"/>
    <property type="match status" value="1"/>
</dbReference>
<keyword evidence="5 8" id="KW-1133">Transmembrane helix</keyword>
<dbReference type="KEGG" id="mgo:AFA91_01090"/>
<dbReference type="GO" id="GO:0008137">
    <property type="term" value="F:NADH dehydrogenase (ubiquinone) activity"/>
    <property type="evidence" value="ECO:0007669"/>
    <property type="project" value="InterPro"/>
</dbReference>
<dbReference type="PRINTS" id="PR01437">
    <property type="entry name" value="NUOXDRDTASE4"/>
</dbReference>
<dbReference type="Pfam" id="PF00361">
    <property type="entry name" value="Proton_antipo_M"/>
    <property type="match status" value="1"/>
</dbReference>
<evidence type="ECO:0000256" key="5">
    <source>
        <dbReference type="ARBA" id="ARBA00022989"/>
    </source>
</evidence>
<keyword evidence="4 7" id="KW-0812">Transmembrane</keyword>
<evidence type="ECO:0000256" key="4">
    <source>
        <dbReference type="ARBA" id="ARBA00022692"/>
    </source>
</evidence>
<feature type="domain" description="NADH:quinone oxidoreductase/Mrp antiporter transmembrane" evidence="9">
    <location>
        <begin position="138"/>
        <end position="429"/>
    </location>
</feature>
<sequence>MSAQTLIPLPVLIPTLAAASTLIAGRRPHLQRAIAQVALTAVVAVCGVLLYLADRDGTLVLHVGGWGQSVPGMGPLGITLVVDRLSALMLVVSSIVLLAVVGYAIGQGIRDGDERQPVSIFIPTYLVLSAGVYTAFLAGDLFNLFVGFEVLLAASFVLLTIGASADRVRAGISYVLVSMVSSMIFLIGIALVYASTGTLNLAELGVRLTDLPPGTRTSIFAVLLVAFGIKAAVFPLSAWLPDSYPTAPAPVTAVFAGLLTKVGVYAIIRAHSLLFPDGGLDSVLLVAGLLTMVIGILGAIAQSDIKRLLSFTLVSHIGYMVFGIALSSELGMAGAIYYVAHHIVVQTTLFLVVGLIERQAGASTLQRLGGLAAASPVLAFVWVVPALNLGGIPPFSGFIGKIALMEAGAEDGSALAWTLVAGGVVTSLLTLYVVARVWTKAFWRTRADAPEGHLSQAAPAVLLDDGEDIEFADREGVGRMPVGMLIPTGALIVVGLVLTVAAGPIFAFSERAAAEVLDRGQYITAVLGEPR</sequence>
<dbReference type="PANTHER" id="PTHR42703">
    <property type="entry name" value="NADH DEHYDROGENASE"/>
    <property type="match status" value="1"/>
</dbReference>
<evidence type="ECO:0000256" key="1">
    <source>
        <dbReference type="ARBA" id="ARBA00004651"/>
    </source>
</evidence>
<feature type="transmembrane region" description="Helical" evidence="8">
    <location>
        <begin position="308"/>
        <end position="328"/>
    </location>
</feature>
<dbReference type="InterPro" id="IPR050586">
    <property type="entry name" value="CPA3_Na-H_Antiporter_D"/>
</dbReference>
<evidence type="ECO:0000256" key="8">
    <source>
        <dbReference type="SAM" id="Phobius"/>
    </source>
</evidence>
<feature type="transmembrane region" description="Helical" evidence="8">
    <location>
        <begin position="33"/>
        <end position="53"/>
    </location>
</feature>
<gene>
    <name evidence="10" type="ORF">AFA91_01090</name>
</gene>
<name>A0A0K0WZS1_MYCGD</name>
<dbReference type="AlphaFoldDB" id="A0A0K0WZS1"/>
<keyword evidence="3" id="KW-1003">Cell membrane</keyword>
<evidence type="ECO:0000256" key="2">
    <source>
        <dbReference type="ARBA" id="ARBA00005346"/>
    </source>
</evidence>
<organism evidence="10 11">
    <name type="scientific">Mycolicibacterium goodii</name>
    <name type="common">Mycobacterium goodii</name>
    <dbReference type="NCBI Taxonomy" id="134601"/>
    <lineage>
        <taxon>Bacteria</taxon>
        <taxon>Bacillati</taxon>
        <taxon>Actinomycetota</taxon>
        <taxon>Actinomycetes</taxon>
        <taxon>Mycobacteriales</taxon>
        <taxon>Mycobacteriaceae</taxon>
        <taxon>Mycolicibacterium</taxon>
    </lineage>
</organism>
<dbReference type="PATRIC" id="fig|134601.6.peg.231"/>
<protein>
    <submittedName>
        <fullName evidence="10">Monovalent cation/H+ antiporter subunit D</fullName>
    </submittedName>
</protein>
<dbReference type="InterPro" id="IPR003918">
    <property type="entry name" value="NADH_UbQ_OxRdtase"/>
</dbReference>
<keyword evidence="6 8" id="KW-0472">Membrane</keyword>
<comment type="subcellular location">
    <subcellularLocation>
        <location evidence="1">Cell membrane</location>
        <topology evidence="1">Multi-pass membrane protein</topology>
    </subcellularLocation>
    <subcellularLocation>
        <location evidence="7">Membrane</location>
        <topology evidence="7">Multi-pass membrane protein</topology>
    </subcellularLocation>
</comment>
<evidence type="ECO:0000313" key="10">
    <source>
        <dbReference type="EMBL" id="AKS30701.1"/>
    </source>
</evidence>
<feature type="transmembrane region" description="Helical" evidence="8">
    <location>
        <begin position="142"/>
        <end position="162"/>
    </location>
</feature>
<feature type="transmembrane region" description="Helical" evidence="8">
    <location>
        <begin position="414"/>
        <end position="435"/>
    </location>
</feature>
<dbReference type="PANTHER" id="PTHR42703:SF1">
    <property type="entry name" value="NA(+)_H(+) ANTIPORTER SUBUNIT D1"/>
    <property type="match status" value="1"/>
</dbReference>
<evidence type="ECO:0000256" key="3">
    <source>
        <dbReference type="ARBA" id="ARBA00022475"/>
    </source>
</evidence>
<dbReference type="InterPro" id="IPR001750">
    <property type="entry name" value="ND/Mrp_TM"/>
</dbReference>
<comment type="similarity">
    <text evidence="2">Belongs to the CPA3 antiporters (TC 2.A.63) subunit D family.</text>
</comment>
<evidence type="ECO:0000256" key="6">
    <source>
        <dbReference type="ARBA" id="ARBA00023136"/>
    </source>
</evidence>
<dbReference type="GO" id="GO:0005886">
    <property type="term" value="C:plasma membrane"/>
    <property type="evidence" value="ECO:0007669"/>
    <property type="project" value="UniProtKB-SubCell"/>
</dbReference>
<proteinExistence type="inferred from homology"/>
<evidence type="ECO:0000259" key="9">
    <source>
        <dbReference type="Pfam" id="PF00361"/>
    </source>
</evidence>
<accession>A0A0K0WZS1</accession>
<evidence type="ECO:0000256" key="7">
    <source>
        <dbReference type="RuleBase" id="RU000320"/>
    </source>
</evidence>
<feature type="transmembrane region" description="Helical" evidence="8">
    <location>
        <begin position="118"/>
        <end position="136"/>
    </location>
</feature>
<dbReference type="GO" id="GO:0042773">
    <property type="term" value="P:ATP synthesis coupled electron transport"/>
    <property type="evidence" value="ECO:0007669"/>
    <property type="project" value="InterPro"/>
</dbReference>
<dbReference type="STRING" id="134601.AFA91_01090"/>
<feature type="transmembrane region" description="Helical" evidence="8">
    <location>
        <begin position="219"/>
        <end position="240"/>
    </location>
</feature>
<feature type="transmembrane region" description="Helical" evidence="8">
    <location>
        <begin position="334"/>
        <end position="356"/>
    </location>
</feature>
<feature type="transmembrane region" description="Helical" evidence="8">
    <location>
        <begin position="247"/>
        <end position="268"/>
    </location>
</feature>
<feature type="transmembrane region" description="Helical" evidence="8">
    <location>
        <begin position="6"/>
        <end position="24"/>
    </location>
</feature>